<feature type="transmembrane region" description="Helical" evidence="10">
    <location>
        <begin position="772"/>
        <end position="803"/>
    </location>
</feature>
<feature type="transmembrane region" description="Helical" evidence="10">
    <location>
        <begin position="415"/>
        <end position="434"/>
    </location>
</feature>
<feature type="transmembrane region" description="Helical" evidence="10">
    <location>
        <begin position="743"/>
        <end position="760"/>
    </location>
</feature>
<dbReference type="PANTHER" id="PTHR43245">
    <property type="entry name" value="BIFUNCTIONAL POLYMYXIN RESISTANCE PROTEIN ARNA"/>
    <property type="match status" value="1"/>
</dbReference>
<keyword evidence="8" id="KW-1015">Disulfide bond</keyword>
<evidence type="ECO:0000256" key="4">
    <source>
        <dbReference type="ARBA" id="ARBA00022719"/>
    </source>
</evidence>
<feature type="transmembrane region" description="Helical" evidence="10">
    <location>
        <begin position="710"/>
        <end position="731"/>
    </location>
</feature>
<keyword evidence="4" id="KW-0874">Quinone</keyword>
<reference evidence="15" key="1">
    <citation type="journal article" date="2019" name="Int. J. Syst. Evol. Microbiol.">
        <title>The Global Catalogue of Microorganisms (GCM) 10K type strain sequencing project: providing services to taxonomists for standard genome sequencing and annotation.</title>
        <authorList>
            <consortium name="The Broad Institute Genomics Platform"/>
            <consortium name="The Broad Institute Genome Sequencing Center for Infectious Disease"/>
            <person name="Wu L."/>
            <person name="Ma J."/>
        </authorList>
    </citation>
    <scope>NUCLEOTIDE SEQUENCE [LARGE SCALE GENOMIC DNA]</scope>
    <source>
        <strain evidence="15">DFY28</strain>
    </source>
</reference>
<dbReference type="Pfam" id="PF07884">
    <property type="entry name" value="VKOR"/>
    <property type="match status" value="1"/>
</dbReference>
<evidence type="ECO:0000256" key="9">
    <source>
        <dbReference type="ARBA" id="ARBA00023284"/>
    </source>
</evidence>
<keyword evidence="9" id="KW-0676">Redox-active center</keyword>
<dbReference type="InterPro" id="IPR001509">
    <property type="entry name" value="Epimerase_deHydtase"/>
</dbReference>
<dbReference type="InterPro" id="IPR050177">
    <property type="entry name" value="Lipid_A_modif_metabolic_enz"/>
</dbReference>
<dbReference type="Proteomes" id="UP001597237">
    <property type="component" value="Unassembled WGS sequence"/>
</dbReference>
<dbReference type="InterPro" id="IPR036291">
    <property type="entry name" value="NAD(P)-bd_dom_sf"/>
</dbReference>
<evidence type="ECO:0000256" key="10">
    <source>
        <dbReference type="SAM" id="Phobius"/>
    </source>
</evidence>
<feature type="transmembrane region" description="Helical" evidence="10">
    <location>
        <begin position="602"/>
        <end position="623"/>
    </location>
</feature>
<dbReference type="Gene3D" id="3.40.50.720">
    <property type="entry name" value="NAD(P)-binding Rossmann-like Domain"/>
    <property type="match status" value="1"/>
</dbReference>
<evidence type="ECO:0000259" key="12">
    <source>
        <dbReference type="Pfam" id="PF03779"/>
    </source>
</evidence>
<feature type="domain" description="SPW repeat-containing integral membrane" evidence="12">
    <location>
        <begin position="389"/>
        <end position="481"/>
    </location>
</feature>
<keyword evidence="7 10" id="KW-0472">Membrane</keyword>
<dbReference type="InterPro" id="IPR038354">
    <property type="entry name" value="VKOR_sf"/>
</dbReference>
<dbReference type="Gene3D" id="1.20.1440.130">
    <property type="entry name" value="VKOR domain"/>
    <property type="match status" value="1"/>
</dbReference>
<dbReference type="SUPFAM" id="SSF51735">
    <property type="entry name" value="NAD(P)-binding Rossmann-fold domains"/>
    <property type="match status" value="1"/>
</dbReference>
<keyword evidence="3 10" id="KW-0812">Transmembrane</keyword>
<dbReference type="InterPro" id="IPR005530">
    <property type="entry name" value="SPW"/>
</dbReference>
<keyword evidence="5 10" id="KW-1133">Transmembrane helix</keyword>
<comment type="caution">
    <text evidence="14">The sequence shown here is derived from an EMBL/GenBank/DDBJ whole genome shotgun (WGS) entry which is preliminary data.</text>
</comment>
<evidence type="ECO:0000256" key="7">
    <source>
        <dbReference type="ARBA" id="ARBA00023136"/>
    </source>
</evidence>
<gene>
    <name evidence="14" type="ORF">ACFSC0_13960</name>
</gene>
<feature type="transmembrane region" description="Helical" evidence="10">
    <location>
        <begin position="440"/>
        <end position="460"/>
    </location>
</feature>
<accession>A0ABW4N3N7</accession>
<dbReference type="InterPro" id="IPR012932">
    <property type="entry name" value="VKOR"/>
</dbReference>
<evidence type="ECO:0000256" key="6">
    <source>
        <dbReference type="ARBA" id="ARBA00023002"/>
    </source>
</evidence>
<keyword evidence="15" id="KW-1185">Reference proteome</keyword>
<feature type="domain" description="NAD-dependent epimerase/dehydratase" evidence="11">
    <location>
        <begin position="8"/>
        <end position="228"/>
    </location>
</feature>
<feature type="transmembrane region" description="Helical" evidence="10">
    <location>
        <begin position="629"/>
        <end position="656"/>
    </location>
</feature>
<dbReference type="CDD" id="cd12919">
    <property type="entry name" value="VKOR_2"/>
    <property type="match status" value="1"/>
</dbReference>
<comment type="subcellular location">
    <subcellularLocation>
        <location evidence="1">Membrane</location>
        <topology evidence="1">Multi-pass membrane protein</topology>
    </subcellularLocation>
</comment>
<name>A0ABW4N3N7_9CAUL</name>
<sequence>MASDRPLVLITGAAGNLGQALAEALSDAYRVVGLDLKGGRGDFPLIEADMTSDESVEAALGQVRERFGGRIASVLHLAAYFDFTGEAHPLYEKLNVEGTRRLLRALQGFEVEQLVYSGTILVHAPCRPGERIDEDQPIAPKWAYPKSKAAAEAVIREEHGAIPYVLLHLAGVYDETSAVPTLSQQIARIYERDVQSYLYSGDPSVGQSMLHRADMIDAFRRTVDRRGQLPPEAVILVGEPDAMGYGELQDELGRLIHGEENWATLKVAKPLAKAGAWAQEKLEPVIPDAIDQGRAPFVRPFMVEMADDHYALDVRRAEALLGWRPRHDLRSTLPKLVEALKADPAGWYKANAVPPPPWLAEAKQEALDPEALRSRHEARFGREHEEGRWAQFVNIALGAWLAASPPLVGLEDARLAASEVVCGLLVMALSALALARGLWIARWGAAAVGLWVLFAPLLFWTPSAAAYLNDTLVGGLIIAFAVCLKPEPGPSPIAALEGPATPPGWSYNPSDWTQRLPIIALAVVGLLISRYLTAYQLGHIEGVWEPFFAGGPDPQNGTEEIITSSVSEAWPVPDAGVGALTYLLEIVTGVIGTRRRWRTMPWLVLLFGLMIAPLGVVSITFIVIQPIVIGTWCTLCLIAAAAMLVQIPYSLDELLATIQFLRRRRRAGHSLLRVLLVGDTDEGAEPPRPDEFSRPVRQVMADMVGGGVSLPWNLALAALIGVWLMFTRLTLGAEGGMADADHLIGALVLTVVAIACAEVARPARLLIAPLGAALLVTPFVFGAGAAAMIASLVCGLALIGLAAPRGRIVGRYGGWNRRLV</sequence>
<evidence type="ECO:0000313" key="14">
    <source>
        <dbReference type="EMBL" id="MFD1784507.1"/>
    </source>
</evidence>
<dbReference type="Pfam" id="PF03779">
    <property type="entry name" value="SPW"/>
    <property type="match status" value="1"/>
</dbReference>
<evidence type="ECO:0000256" key="5">
    <source>
        <dbReference type="ARBA" id="ARBA00022989"/>
    </source>
</evidence>
<keyword evidence="6" id="KW-0560">Oxidoreductase</keyword>
<evidence type="ECO:0000313" key="15">
    <source>
        <dbReference type="Proteomes" id="UP001597237"/>
    </source>
</evidence>
<dbReference type="EMBL" id="JBHUEY010000001">
    <property type="protein sequence ID" value="MFD1784507.1"/>
    <property type="molecule type" value="Genomic_DNA"/>
</dbReference>
<evidence type="ECO:0000256" key="8">
    <source>
        <dbReference type="ARBA" id="ARBA00023157"/>
    </source>
</evidence>
<evidence type="ECO:0000256" key="1">
    <source>
        <dbReference type="ARBA" id="ARBA00004141"/>
    </source>
</evidence>
<comment type="similarity">
    <text evidence="2">Belongs to the VKOR family.</text>
</comment>
<proteinExistence type="inferred from homology"/>
<feature type="transmembrane region" description="Helical" evidence="10">
    <location>
        <begin position="512"/>
        <end position="532"/>
    </location>
</feature>
<protein>
    <submittedName>
        <fullName evidence="14">Vitamin K epoxide reductase family protein</fullName>
    </submittedName>
</protein>
<feature type="domain" description="Vitamin K epoxide reductase" evidence="13">
    <location>
        <begin position="517"/>
        <end position="650"/>
    </location>
</feature>
<evidence type="ECO:0000256" key="3">
    <source>
        <dbReference type="ARBA" id="ARBA00022692"/>
    </source>
</evidence>
<dbReference type="Pfam" id="PF01370">
    <property type="entry name" value="Epimerase"/>
    <property type="match status" value="1"/>
</dbReference>
<dbReference type="RefSeq" id="WP_377283546.1">
    <property type="nucleotide sequence ID" value="NZ_JBHRSI010000009.1"/>
</dbReference>
<evidence type="ECO:0000256" key="2">
    <source>
        <dbReference type="ARBA" id="ARBA00006214"/>
    </source>
</evidence>
<organism evidence="14 15">
    <name type="scientific">Phenylobacterium terrae</name>
    <dbReference type="NCBI Taxonomy" id="2665495"/>
    <lineage>
        <taxon>Bacteria</taxon>
        <taxon>Pseudomonadati</taxon>
        <taxon>Pseudomonadota</taxon>
        <taxon>Alphaproteobacteria</taxon>
        <taxon>Caulobacterales</taxon>
        <taxon>Caulobacteraceae</taxon>
        <taxon>Phenylobacterium</taxon>
    </lineage>
</organism>
<evidence type="ECO:0000259" key="13">
    <source>
        <dbReference type="Pfam" id="PF07884"/>
    </source>
</evidence>
<evidence type="ECO:0000259" key="11">
    <source>
        <dbReference type="Pfam" id="PF01370"/>
    </source>
</evidence>